<evidence type="ECO:0000256" key="8">
    <source>
        <dbReference type="SAM" id="Phobius"/>
    </source>
</evidence>
<feature type="transmembrane region" description="Helical" evidence="8">
    <location>
        <begin position="6"/>
        <end position="24"/>
    </location>
</feature>
<proteinExistence type="inferred from homology"/>
<organism evidence="10 11">
    <name type="scientific">Eragrostis curvula</name>
    <name type="common">weeping love grass</name>
    <dbReference type="NCBI Taxonomy" id="38414"/>
    <lineage>
        <taxon>Eukaryota</taxon>
        <taxon>Viridiplantae</taxon>
        <taxon>Streptophyta</taxon>
        <taxon>Embryophyta</taxon>
        <taxon>Tracheophyta</taxon>
        <taxon>Spermatophyta</taxon>
        <taxon>Magnoliopsida</taxon>
        <taxon>Liliopsida</taxon>
        <taxon>Poales</taxon>
        <taxon>Poaceae</taxon>
        <taxon>PACMAD clade</taxon>
        <taxon>Chloridoideae</taxon>
        <taxon>Eragrostideae</taxon>
        <taxon>Eragrostidinae</taxon>
        <taxon>Eragrostis</taxon>
    </lineage>
</organism>
<dbReference type="EC" id="2.3.2.27" evidence="2"/>
<comment type="caution">
    <text evidence="10">The sequence shown here is derived from an EMBL/GenBank/DDBJ whole genome shotgun (WGS) entry which is preliminary data.</text>
</comment>
<dbReference type="PROSITE" id="PS50089">
    <property type="entry name" value="ZF_RING_2"/>
    <property type="match status" value="1"/>
</dbReference>
<accession>A0A5J9UBX9</accession>
<dbReference type="Gramene" id="TVU21205">
    <property type="protein sequence ID" value="TVU21205"/>
    <property type="gene ID" value="EJB05_30829"/>
</dbReference>
<name>A0A5J9UBX9_9POAL</name>
<comment type="similarity">
    <text evidence="6">Belongs to the RING-type zinc finger family. ATL subfamily.</text>
</comment>
<keyword evidence="5" id="KW-0862">Zinc</keyword>
<protein>
    <recommendedName>
        <fullName evidence="2">RING-type E3 ubiquitin transferase</fullName>
        <ecNumber evidence="2">2.3.2.27</ecNumber>
    </recommendedName>
</protein>
<keyword evidence="8" id="KW-0472">Membrane</keyword>
<dbReference type="PANTHER" id="PTHR14155:SF499">
    <property type="entry name" value="RING-TYPE DOMAIN-CONTAINING PROTEIN"/>
    <property type="match status" value="1"/>
</dbReference>
<dbReference type="GO" id="GO:0008270">
    <property type="term" value="F:zinc ion binding"/>
    <property type="evidence" value="ECO:0007669"/>
    <property type="project" value="UniProtKB-KW"/>
</dbReference>
<dbReference type="OrthoDB" id="1626794at2759"/>
<dbReference type="AlphaFoldDB" id="A0A5J9UBX9"/>
<keyword evidence="4 7" id="KW-0863">Zinc-finger</keyword>
<feature type="domain" description="RING-type" evidence="9">
    <location>
        <begin position="71"/>
        <end position="113"/>
    </location>
</feature>
<dbReference type="EMBL" id="RWGY01000026">
    <property type="protein sequence ID" value="TVU21205.1"/>
    <property type="molecule type" value="Genomic_DNA"/>
</dbReference>
<evidence type="ECO:0000259" key="9">
    <source>
        <dbReference type="PROSITE" id="PS50089"/>
    </source>
</evidence>
<evidence type="ECO:0000256" key="2">
    <source>
        <dbReference type="ARBA" id="ARBA00012483"/>
    </source>
</evidence>
<dbReference type="InterPro" id="IPR001841">
    <property type="entry name" value="Znf_RING"/>
</dbReference>
<evidence type="ECO:0000256" key="7">
    <source>
        <dbReference type="PROSITE-ProRule" id="PRU00175"/>
    </source>
</evidence>
<evidence type="ECO:0000256" key="3">
    <source>
        <dbReference type="ARBA" id="ARBA00022723"/>
    </source>
</evidence>
<dbReference type="Pfam" id="PF13639">
    <property type="entry name" value="zf-RING_2"/>
    <property type="match status" value="1"/>
</dbReference>
<dbReference type="Proteomes" id="UP000324897">
    <property type="component" value="Unassembled WGS sequence"/>
</dbReference>
<keyword evidence="8" id="KW-0812">Transmembrane</keyword>
<evidence type="ECO:0000256" key="1">
    <source>
        <dbReference type="ARBA" id="ARBA00000900"/>
    </source>
</evidence>
<dbReference type="GO" id="GO:0061630">
    <property type="term" value="F:ubiquitin protein ligase activity"/>
    <property type="evidence" value="ECO:0007669"/>
    <property type="project" value="UniProtKB-EC"/>
</dbReference>
<dbReference type="InterPro" id="IPR013083">
    <property type="entry name" value="Znf_RING/FYVE/PHD"/>
</dbReference>
<keyword evidence="8" id="KW-1133">Transmembrane helix</keyword>
<dbReference type="PANTHER" id="PTHR14155">
    <property type="entry name" value="RING FINGER DOMAIN-CONTAINING"/>
    <property type="match status" value="1"/>
</dbReference>
<sequence length="132" mass="14839">MDWFYITMLVIVAVTMLDFAYAMYHRVCQTMLPIDQQDSDDQGAAPASEPLILPCFPYEAKPGRASETVLCAICLDELQQGELCSEVPVCQHVFHRDCSGKWTRSKCTCPLSRTMIVPGSYRYIAAFADDMV</sequence>
<evidence type="ECO:0000313" key="11">
    <source>
        <dbReference type="Proteomes" id="UP000324897"/>
    </source>
</evidence>
<dbReference type="Gene3D" id="3.30.40.10">
    <property type="entry name" value="Zinc/RING finger domain, C3HC4 (zinc finger)"/>
    <property type="match status" value="1"/>
</dbReference>
<keyword evidence="3" id="KW-0479">Metal-binding</keyword>
<dbReference type="InterPro" id="IPR053238">
    <property type="entry name" value="RING-H2_zinc_finger"/>
</dbReference>
<feature type="non-terminal residue" evidence="10">
    <location>
        <position position="1"/>
    </location>
</feature>
<evidence type="ECO:0000256" key="4">
    <source>
        <dbReference type="ARBA" id="ARBA00022771"/>
    </source>
</evidence>
<dbReference type="SUPFAM" id="SSF57850">
    <property type="entry name" value="RING/U-box"/>
    <property type="match status" value="1"/>
</dbReference>
<evidence type="ECO:0000313" key="10">
    <source>
        <dbReference type="EMBL" id="TVU21205.1"/>
    </source>
</evidence>
<evidence type="ECO:0000256" key="6">
    <source>
        <dbReference type="ARBA" id="ARBA00024209"/>
    </source>
</evidence>
<evidence type="ECO:0000256" key="5">
    <source>
        <dbReference type="ARBA" id="ARBA00022833"/>
    </source>
</evidence>
<gene>
    <name evidence="10" type="ORF">EJB05_30829</name>
</gene>
<reference evidence="10 11" key="1">
    <citation type="journal article" date="2019" name="Sci. Rep.">
        <title>A high-quality genome of Eragrostis curvula grass provides insights into Poaceae evolution and supports new strategies to enhance forage quality.</title>
        <authorList>
            <person name="Carballo J."/>
            <person name="Santos B.A.C.M."/>
            <person name="Zappacosta D."/>
            <person name="Garbus I."/>
            <person name="Selva J.P."/>
            <person name="Gallo C.A."/>
            <person name="Diaz A."/>
            <person name="Albertini E."/>
            <person name="Caccamo M."/>
            <person name="Echenique V."/>
        </authorList>
    </citation>
    <scope>NUCLEOTIDE SEQUENCE [LARGE SCALE GENOMIC DNA]</scope>
    <source>
        <strain evidence="11">cv. Victoria</strain>
        <tissue evidence="10">Leaf</tissue>
    </source>
</reference>
<comment type="catalytic activity">
    <reaction evidence="1">
        <text>S-ubiquitinyl-[E2 ubiquitin-conjugating enzyme]-L-cysteine + [acceptor protein]-L-lysine = [E2 ubiquitin-conjugating enzyme]-L-cysteine + N(6)-ubiquitinyl-[acceptor protein]-L-lysine.</text>
        <dbReference type="EC" id="2.3.2.27"/>
    </reaction>
</comment>
<keyword evidence="11" id="KW-1185">Reference proteome</keyword>